<comment type="similarity">
    <text evidence="1">Belongs to the N(4)/N(6)-methyltransferase family.</text>
</comment>
<dbReference type="PROSITE" id="PS00092">
    <property type="entry name" value="N6_MTASE"/>
    <property type="match status" value="1"/>
</dbReference>
<name>W5YQY5_9GAMM</name>
<evidence type="ECO:0000259" key="7">
    <source>
        <dbReference type="Pfam" id="PF01555"/>
    </source>
</evidence>
<dbReference type="SUPFAM" id="SSF53335">
    <property type="entry name" value="S-adenosyl-L-methionine-dependent methyltransferases"/>
    <property type="match status" value="1"/>
</dbReference>
<dbReference type="Pfam" id="PF01555">
    <property type="entry name" value="N6_N4_Mtase"/>
    <property type="match status" value="1"/>
</dbReference>
<dbReference type="EMBL" id="CP007152">
    <property type="protein sequence ID" value="AHI31652.1"/>
    <property type="molecule type" value="Genomic_DNA"/>
</dbReference>
<dbReference type="Gene3D" id="3.40.50.150">
    <property type="entry name" value="Vaccinia Virus protein VP39"/>
    <property type="match status" value="1"/>
</dbReference>
<dbReference type="PRINTS" id="PR00506">
    <property type="entry name" value="D21N6MTFRASE"/>
</dbReference>
<sequence>MDKLKMHSADLSQDNIAKIRELFPGCVTEAQDETTGKLRLAVDFDQLRQELSDAIVEGPQERYRLDWPGKREALALANAPIAKTLRPCREESIDFDTTQNLFIEGDNLEALKLLQENYLGKIKMIYIDPPYNTGNDFVYDDDFSEGSSEFLERSNQTDEEGNRLVANTTANGRFHSDWLSMMYARLRLAKSLLTEDGAVFISIDDNEASSLIKVGREIFGDENFVAQLAVQLNPRGRHLDRFIANTHESIVIFVRDGLNSDCIGGLEKEGRMADEYNRSDSNGAYRLLGLRNRNQSFNPTTRPNLYYPLYVCTTNGAVSLNKDDVFTDEVWPDTPDGIKTCWTWGKEKVAKEGDLLLAEESRGEWRIFRKDYLNKGGSTAKTMAKSLWIDKEITNDYGRAAVKDLFGKAVMDFPKSTSLLNRIIKIGSNDGDLVLDFFAGSSSTAHALLALNANEGFNRKFIMVQLPEATAEGSIARNEGYETIADLSKERIRRAGKKILEGEHHPDWNRDVGFRVLKIETSNMKDVYYRPDQISQGDLLSSVDNVKPDRTSEDLLFQVLVDWGVDLTLPIRRETIQGKTVFFVDENALVACFDTGVTEELVKDLAKAEPLRVVFRDNGFESDAVKINVEQIFRQLSPTTEVRAI</sequence>
<dbReference type="GO" id="GO:0008170">
    <property type="term" value="F:N-methyltransferase activity"/>
    <property type="evidence" value="ECO:0007669"/>
    <property type="project" value="InterPro"/>
</dbReference>
<evidence type="ECO:0000313" key="8">
    <source>
        <dbReference type="EMBL" id="AHI31652.1"/>
    </source>
</evidence>
<comment type="catalytic activity">
    <reaction evidence="6">
        <text>a 2'-deoxyadenosine in DNA + S-adenosyl-L-methionine = an N(6)-methyl-2'-deoxyadenosine in DNA + S-adenosyl-L-homocysteine + H(+)</text>
        <dbReference type="Rhea" id="RHEA:15197"/>
        <dbReference type="Rhea" id="RHEA-COMP:12418"/>
        <dbReference type="Rhea" id="RHEA-COMP:12419"/>
        <dbReference type="ChEBI" id="CHEBI:15378"/>
        <dbReference type="ChEBI" id="CHEBI:57856"/>
        <dbReference type="ChEBI" id="CHEBI:59789"/>
        <dbReference type="ChEBI" id="CHEBI:90615"/>
        <dbReference type="ChEBI" id="CHEBI:90616"/>
        <dbReference type="EC" id="2.1.1.72"/>
    </reaction>
</comment>
<dbReference type="AlphaFoldDB" id="W5YQY5"/>
<dbReference type="HOGENOM" id="CLU_020164_2_1_6"/>
<evidence type="ECO:0000256" key="4">
    <source>
        <dbReference type="ARBA" id="ARBA00022679"/>
    </source>
</evidence>
<evidence type="ECO:0000256" key="5">
    <source>
        <dbReference type="ARBA" id="ARBA00022691"/>
    </source>
</evidence>
<dbReference type="EC" id="2.1.1.72" evidence="2"/>
<evidence type="ECO:0000256" key="6">
    <source>
        <dbReference type="ARBA" id="ARBA00047942"/>
    </source>
</evidence>
<keyword evidence="4 8" id="KW-0808">Transferase</keyword>
<dbReference type="GO" id="GO:0009007">
    <property type="term" value="F:site-specific DNA-methyltransferase (adenine-specific) activity"/>
    <property type="evidence" value="ECO:0007669"/>
    <property type="project" value="UniProtKB-EC"/>
</dbReference>
<keyword evidence="5" id="KW-0949">S-adenosyl-L-methionine</keyword>
<evidence type="ECO:0000313" key="9">
    <source>
        <dbReference type="Proteomes" id="UP000035081"/>
    </source>
</evidence>
<keyword evidence="3 8" id="KW-0489">Methyltransferase</keyword>
<dbReference type="InterPro" id="IPR002295">
    <property type="entry name" value="N4/N6-MTase_EcoPI_Mod-like"/>
</dbReference>
<dbReference type="PIRSF" id="PIRSF015855">
    <property type="entry name" value="TypeIII_Mtase_mKpnI"/>
    <property type="match status" value="1"/>
</dbReference>
<evidence type="ECO:0000256" key="1">
    <source>
        <dbReference type="ARBA" id="ARBA00006594"/>
    </source>
</evidence>
<gene>
    <name evidence="8" type="ORF">AU15_11230</name>
</gene>
<evidence type="ECO:0000256" key="2">
    <source>
        <dbReference type="ARBA" id="ARBA00011900"/>
    </source>
</evidence>
<dbReference type="InterPro" id="IPR002052">
    <property type="entry name" value="DNA_methylase_N6_adenine_CS"/>
</dbReference>
<dbReference type="GO" id="GO:0032259">
    <property type="term" value="P:methylation"/>
    <property type="evidence" value="ECO:0007669"/>
    <property type="project" value="UniProtKB-KW"/>
</dbReference>
<dbReference type="Proteomes" id="UP000035081">
    <property type="component" value="Chromosome"/>
</dbReference>
<dbReference type="GO" id="GO:0003677">
    <property type="term" value="F:DNA binding"/>
    <property type="evidence" value="ECO:0007669"/>
    <property type="project" value="InterPro"/>
</dbReference>
<protein>
    <recommendedName>
        <fullName evidence="2">site-specific DNA-methyltransferase (adenine-specific)</fullName>
        <ecNumber evidence="2">2.1.1.72</ecNumber>
    </recommendedName>
</protein>
<reference evidence="8 9" key="1">
    <citation type="journal article" date="2014" name="Genome Announc.">
        <title>Draft Genome Sequences of Marinobacter similis A3d10T and Marinobacter salarius R9SW1T.</title>
        <authorList>
            <person name="Ivanova E.P."/>
            <person name="Ng H.J."/>
            <person name="Webb H.K."/>
            <person name="Feng G."/>
            <person name="Oshima K."/>
            <person name="Hattori M."/>
            <person name="Ohkuma M."/>
            <person name="Sergeev A.F."/>
            <person name="Mikhailov V.V."/>
            <person name="Crawford R.J."/>
            <person name="Sawabe T."/>
        </authorList>
    </citation>
    <scope>NUCLEOTIDE SEQUENCE [LARGE SCALE GENOMIC DNA]</scope>
    <source>
        <strain evidence="9">A3d10 and R9SW1</strain>
    </source>
</reference>
<dbReference type="KEGG" id="msr:AU15_11230"/>
<feature type="domain" description="DNA methylase N-4/N-6" evidence="7">
    <location>
        <begin position="122"/>
        <end position="465"/>
    </location>
</feature>
<accession>W5YQY5</accession>
<proteinExistence type="inferred from homology"/>
<organism evidence="8 9">
    <name type="scientific">Marinobacter salarius</name>
    <dbReference type="NCBI Taxonomy" id="1420917"/>
    <lineage>
        <taxon>Bacteria</taxon>
        <taxon>Pseudomonadati</taxon>
        <taxon>Pseudomonadota</taxon>
        <taxon>Gammaproteobacteria</taxon>
        <taxon>Pseudomonadales</taxon>
        <taxon>Marinobacteraceae</taxon>
        <taxon>Marinobacter</taxon>
    </lineage>
</organism>
<dbReference type="InterPro" id="IPR002941">
    <property type="entry name" value="DNA_methylase_N4/N6"/>
</dbReference>
<dbReference type="InterPro" id="IPR029063">
    <property type="entry name" value="SAM-dependent_MTases_sf"/>
</dbReference>
<dbReference type="REBASE" id="78859">
    <property type="entry name" value="M.MspSW1ORF11230P"/>
</dbReference>
<evidence type="ECO:0000256" key="3">
    <source>
        <dbReference type="ARBA" id="ARBA00022603"/>
    </source>
</evidence>